<reference evidence="2 3" key="1">
    <citation type="journal article" date="2021" name="J. Hered.">
        <title>A chromosome-level genome assembly of the parasitoid wasp, Cotesia glomerata (Hymenoptera: Braconidae).</title>
        <authorList>
            <person name="Pinto B.J."/>
            <person name="Weis J.J."/>
            <person name="Gamble T."/>
            <person name="Ode P.J."/>
            <person name="Paul R."/>
            <person name="Zaspel J.M."/>
        </authorList>
    </citation>
    <scope>NUCLEOTIDE SEQUENCE [LARGE SCALE GENOMIC DNA]</scope>
    <source>
        <strain evidence="2">CgM1</strain>
    </source>
</reference>
<dbReference type="AlphaFoldDB" id="A0AAV7IBH2"/>
<feature type="compositionally biased region" description="Polar residues" evidence="1">
    <location>
        <begin position="42"/>
        <end position="65"/>
    </location>
</feature>
<organism evidence="2 3">
    <name type="scientific">Cotesia glomerata</name>
    <name type="common">Lepidopteran parasitic wasp</name>
    <name type="synonym">Apanteles glomeratus</name>
    <dbReference type="NCBI Taxonomy" id="32391"/>
    <lineage>
        <taxon>Eukaryota</taxon>
        <taxon>Metazoa</taxon>
        <taxon>Ecdysozoa</taxon>
        <taxon>Arthropoda</taxon>
        <taxon>Hexapoda</taxon>
        <taxon>Insecta</taxon>
        <taxon>Pterygota</taxon>
        <taxon>Neoptera</taxon>
        <taxon>Endopterygota</taxon>
        <taxon>Hymenoptera</taxon>
        <taxon>Apocrita</taxon>
        <taxon>Ichneumonoidea</taxon>
        <taxon>Braconidae</taxon>
        <taxon>Microgastrinae</taxon>
        <taxon>Cotesia</taxon>
    </lineage>
</organism>
<gene>
    <name evidence="2" type="ORF">KQX54_017612</name>
</gene>
<name>A0AAV7IBH2_COTGL</name>
<evidence type="ECO:0000256" key="1">
    <source>
        <dbReference type="SAM" id="MobiDB-lite"/>
    </source>
</evidence>
<evidence type="ECO:0000313" key="2">
    <source>
        <dbReference type="EMBL" id="KAH0550130.1"/>
    </source>
</evidence>
<comment type="caution">
    <text evidence="2">The sequence shown here is derived from an EMBL/GenBank/DDBJ whole genome shotgun (WGS) entry which is preliminary data.</text>
</comment>
<proteinExistence type="predicted"/>
<sequence>MVVSEEFHNTKTLSSSKTSLNILTIQGLRVLKAKSTFDSLTSESFDHQSTGSHTNETPENMSECMSVNHRIDATTSVSSAESLNQKYVSSRLVTEHNAQRR</sequence>
<feature type="compositionally biased region" description="Polar residues" evidence="1">
    <location>
        <begin position="73"/>
        <end position="92"/>
    </location>
</feature>
<evidence type="ECO:0000313" key="3">
    <source>
        <dbReference type="Proteomes" id="UP000826195"/>
    </source>
</evidence>
<accession>A0AAV7IBH2</accession>
<dbReference type="EMBL" id="JAHXZJ010001864">
    <property type="protein sequence ID" value="KAH0550130.1"/>
    <property type="molecule type" value="Genomic_DNA"/>
</dbReference>
<feature type="region of interest" description="Disordered" evidence="1">
    <location>
        <begin position="42"/>
        <end position="101"/>
    </location>
</feature>
<protein>
    <submittedName>
        <fullName evidence="2">Uncharacterized protein</fullName>
    </submittedName>
</protein>
<keyword evidence="3" id="KW-1185">Reference proteome</keyword>
<dbReference type="Proteomes" id="UP000826195">
    <property type="component" value="Unassembled WGS sequence"/>
</dbReference>